<evidence type="ECO:0000313" key="4">
    <source>
        <dbReference type="EMBL" id="VVO39595.1"/>
    </source>
</evidence>
<evidence type="ECO:0000313" key="5">
    <source>
        <dbReference type="Proteomes" id="UP000409037"/>
    </source>
</evidence>
<name>A0A5E7FJW5_PSEFL</name>
<dbReference type="GO" id="GO:0016829">
    <property type="term" value="F:lyase activity"/>
    <property type="evidence" value="ECO:0007669"/>
    <property type="project" value="UniProtKB-KW"/>
</dbReference>
<organism evidence="4 5">
    <name type="scientific">Pseudomonas fluorescens</name>
    <dbReference type="NCBI Taxonomy" id="294"/>
    <lineage>
        <taxon>Bacteria</taxon>
        <taxon>Pseudomonadati</taxon>
        <taxon>Pseudomonadota</taxon>
        <taxon>Gammaproteobacteria</taxon>
        <taxon>Pseudomonadales</taxon>
        <taxon>Pseudomonadaceae</taxon>
        <taxon>Pseudomonas</taxon>
    </lineage>
</organism>
<gene>
    <name evidence="4" type="primary">caiD_2</name>
    <name evidence="4" type="ORF">PS833_05688</name>
</gene>
<dbReference type="Gene3D" id="3.90.226.10">
    <property type="entry name" value="2-enoyl-CoA Hydratase, Chain A, domain 1"/>
    <property type="match status" value="1"/>
</dbReference>
<protein>
    <submittedName>
        <fullName evidence="4">Carnitinyl-CoA dehydratase</fullName>
        <ecNumber evidence="4">4.2.1.149</ecNumber>
    </submittedName>
</protein>
<keyword evidence="2 4" id="KW-0456">Lyase</keyword>
<dbReference type="EC" id="4.2.1.149" evidence="4"/>
<evidence type="ECO:0000256" key="1">
    <source>
        <dbReference type="ARBA" id="ARBA00005254"/>
    </source>
</evidence>
<dbReference type="AlphaFoldDB" id="A0A5E7FJW5"/>
<evidence type="ECO:0000256" key="3">
    <source>
        <dbReference type="RuleBase" id="RU003707"/>
    </source>
</evidence>
<dbReference type="SUPFAM" id="SSF52096">
    <property type="entry name" value="ClpP/crotonase"/>
    <property type="match status" value="1"/>
</dbReference>
<dbReference type="InterPro" id="IPR001753">
    <property type="entry name" value="Enoyl-CoA_hydra/iso"/>
</dbReference>
<dbReference type="OrthoDB" id="9807606at2"/>
<dbReference type="EMBL" id="CABVHU010000020">
    <property type="protein sequence ID" value="VVO39595.1"/>
    <property type="molecule type" value="Genomic_DNA"/>
</dbReference>
<dbReference type="Proteomes" id="UP000409037">
    <property type="component" value="Unassembled WGS sequence"/>
</dbReference>
<sequence>MPVSMQIQGAIALITLDRPQALNALDLDSLQALREHLVQVRDDPELRVAVITGAGERAFCVGADLKSTRSSSASYAQALFLANEPAADAGLYIRLMDLTDLDLHKPLIAAVNGHCLGGGLELALQCDLRIASSSASFGLPEAAVGSIPAVSGLHRLMRAIPAAPAMQMALTGQRIDAHQALTIGLISERLDSHDALLARAMALAERIARQAPLAIQALQTLSRSTAHLSDRDAQRLTELYWGVLRDTEDRIEGRQAFAEKRVPHYKGR</sequence>
<dbReference type="Gene3D" id="1.10.12.10">
    <property type="entry name" value="Lyase 2-enoyl-coa Hydratase, Chain A, domain 2"/>
    <property type="match status" value="1"/>
</dbReference>
<comment type="similarity">
    <text evidence="1 3">Belongs to the enoyl-CoA hydratase/isomerase family.</text>
</comment>
<accession>A0A5E7FJW5</accession>
<dbReference type="PANTHER" id="PTHR11941:SF54">
    <property type="entry name" value="ENOYL-COA HYDRATASE, MITOCHONDRIAL"/>
    <property type="match status" value="1"/>
</dbReference>
<dbReference type="PROSITE" id="PS00166">
    <property type="entry name" value="ENOYL_COA_HYDRATASE"/>
    <property type="match status" value="1"/>
</dbReference>
<dbReference type="InterPro" id="IPR014748">
    <property type="entry name" value="Enoyl-CoA_hydra_C"/>
</dbReference>
<evidence type="ECO:0000256" key="2">
    <source>
        <dbReference type="ARBA" id="ARBA00023239"/>
    </source>
</evidence>
<dbReference type="InterPro" id="IPR029045">
    <property type="entry name" value="ClpP/crotonase-like_dom_sf"/>
</dbReference>
<dbReference type="Pfam" id="PF00378">
    <property type="entry name" value="ECH_1"/>
    <property type="match status" value="1"/>
</dbReference>
<dbReference type="InterPro" id="IPR018376">
    <property type="entry name" value="Enoyl-CoA_hyd/isom_CS"/>
</dbReference>
<dbReference type="RefSeq" id="WP_150800789.1">
    <property type="nucleotide sequence ID" value="NZ_CABVHU010000020.1"/>
</dbReference>
<proteinExistence type="inferred from homology"/>
<dbReference type="PANTHER" id="PTHR11941">
    <property type="entry name" value="ENOYL-COA HYDRATASE-RELATED"/>
    <property type="match status" value="1"/>
</dbReference>
<reference evidence="4 5" key="1">
    <citation type="submission" date="2019-09" db="EMBL/GenBank/DDBJ databases">
        <authorList>
            <person name="Chandra G."/>
            <person name="Truman W A."/>
        </authorList>
    </citation>
    <scope>NUCLEOTIDE SEQUENCE [LARGE SCALE GENOMIC DNA]</scope>
    <source>
        <strain evidence="4">PS833</strain>
    </source>
</reference>
<dbReference type="CDD" id="cd06558">
    <property type="entry name" value="crotonase-like"/>
    <property type="match status" value="1"/>
</dbReference>
<dbReference type="GO" id="GO:0006635">
    <property type="term" value="P:fatty acid beta-oxidation"/>
    <property type="evidence" value="ECO:0007669"/>
    <property type="project" value="TreeGrafter"/>
</dbReference>